<accession>A0ABR8R5Z5</accession>
<evidence type="ECO:0000313" key="2">
    <source>
        <dbReference type="Proteomes" id="UP000640786"/>
    </source>
</evidence>
<dbReference type="InterPro" id="IPR011989">
    <property type="entry name" value="ARM-like"/>
</dbReference>
<dbReference type="Proteomes" id="UP000640786">
    <property type="component" value="Unassembled WGS sequence"/>
</dbReference>
<dbReference type="Gene3D" id="1.25.10.10">
    <property type="entry name" value="Leucine-rich Repeat Variant"/>
    <property type="match status" value="1"/>
</dbReference>
<gene>
    <name evidence="1" type="ORF">H9650_03675</name>
</gene>
<comment type="caution">
    <text evidence="1">The sequence shown here is derived from an EMBL/GenBank/DDBJ whole genome shotgun (WGS) entry which is preliminary data.</text>
</comment>
<evidence type="ECO:0000313" key="1">
    <source>
        <dbReference type="EMBL" id="MBD7943208.1"/>
    </source>
</evidence>
<dbReference type="Pfam" id="PF13646">
    <property type="entry name" value="HEAT_2"/>
    <property type="match status" value="1"/>
</dbReference>
<proteinExistence type="predicted"/>
<protein>
    <submittedName>
        <fullName evidence="1">HEAT repeat domain-containing protein</fullName>
    </submittedName>
</protein>
<keyword evidence="2" id="KW-1185">Reference proteome</keyword>
<dbReference type="SUPFAM" id="SSF48371">
    <property type="entry name" value="ARM repeat"/>
    <property type="match status" value="1"/>
</dbReference>
<name>A0ABR8R5Z5_9BACI</name>
<sequence>MDNSSLRFAIENEKFDEAEIILEEISRSKDIQAIPLLIEYLQRTENPLLRNSIALTLSDIGNEEVVQPLIDVINDPKTLGYRGTLLYALEPFDCSAHLETLIYHLINGNFEVQAQAYQLIESIKGEISDEVLLNCIIEVKEELNDKERQIEILSDTIETLCTFKKK</sequence>
<organism evidence="1 2">
    <name type="scientific">Psychrobacillus faecigallinarum</name>
    <dbReference type="NCBI Taxonomy" id="2762235"/>
    <lineage>
        <taxon>Bacteria</taxon>
        <taxon>Bacillati</taxon>
        <taxon>Bacillota</taxon>
        <taxon>Bacilli</taxon>
        <taxon>Bacillales</taxon>
        <taxon>Bacillaceae</taxon>
        <taxon>Psychrobacillus</taxon>
    </lineage>
</organism>
<dbReference type="RefSeq" id="WP_191696587.1">
    <property type="nucleotide sequence ID" value="NZ_JACSQO010000001.1"/>
</dbReference>
<dbReference type="EMBL" id="JACSQO010000001">
    <property type="protein sequence ID" value="MBD7943208.1"/>
    <property type="molecule type" value="Genomic_DNA"/>
</dbReference>
<reference evidence="1 2" key="1">
    <citation type="submission" date="2020-08" db="EMBL/GenBank/DDBJ databases">
        <title>A Genomic Blueprint of the Chicken Gut Microbiome.</title>
        <authorList>
            <person name="Gilroy R."/>
            <person name="Ravi A."/>
            <person name="Getino M."/>
            <person name="Pursley I."/>
            <person name="Horton D.L."/>
            <person name="Alikhan N.-F."/>
            <person name="Baker D."/>
            <person name="Gharbi K."/>
            <person name="Hall N."/>
            <person name="Watson M."/>
            <person name="Adriaenssens E.M."/>
            <person name="Foster-Nyarko E."/>
            <person name="Jarju S."/>
            <person name="Secka A."/>
            <person name="Antonio M."/>
            <person name="Oren A."/>
            <person name="Chaudhuri R."/>
            <person name="La Ragione R.M."/>
            <person name="Hildebrand F."/>
            <person name="Pallen M.J."/>
        </authorList>
    </citation>
    <scope>NUCLEOTIDE SEQUENCE [LARGE SCALE GENOMIC DNA]</scope>
    <source>
        <strain evidence="1 2">Sa2BUA9</strain>
    </source>
</reference>
<dbReference type="InterPro" id="IPR016024">
    <property type="entry name" value="ARM-type_fold"/>
</dbReference>